<keyword evidence="4" id="KW-1185">Reference proteome</keyword>
<dbReference type="Pfam" id="PF23960">
    <property type="entry name" value="DUF7289"/>
    <property type="match status" value="1"/>
</dbReference>
<keyword evidence="1" id="KW-0472">Membrane</keyword>
<accession>A0A498L5B8</accession>
<evidence type="ECO:0000313" key="3">
    <source>
        <dbReference type="EMBL" id="RXK49482.1"/>
    </source>
</evidence>
<dbReference type="InterPro" id="IPR055732">
    <property type="entry name" value="DUF7308"/>
</dbReference>
<dbReference type="InterPro" id="IPR055713">
    <property type="entry name" value="DUF7289"/>
</dbReference>
<sequence length="524" mass="56984">MAAGTRRPGTRAQSGPIGYVLVFAIVMAGMVLIVMIGSGALTSTQSQSELQRAEHSMTLFDSRAAMVALGDANGQTISFGQDGGTFEVDEGSGWMRIVHNNYTEDDDDEREVIYNRSMGALRYENGDQSLAYQGGGVWKRATNGEARMISPPEFHYRGATLTLPIIRTLGGGNAKGSVDVSIEPQKQADLVFPARSTPTAGDEIGVPYNGTERNYTNPIRNGTVNVTVRSDYYEAWATYFRERTTGEVTVWDGNRTVRLELKSIGGPPGSFTIPEEGESVPADGIAAGHPLKEFELDIVYTNGNNDHFSLYDEKNNQEYELHVLPTGNNYHNSCPTAPTSDVYVGLYYYSGDGSGEYEYWETTIDPSAHPDSRVEWTCTSDGPQLSIDLLSDFGGMDYDQNAPGINCGGGPGAGNKWRFGEHIKCDYTHGDATLERHDGTVSWEPDGPYSPGTTGTARTLEDVVNHYTSLMGPDIDMTSQMGPGNSRAIVQDASSGRLNYETASGAEYITYLHVTENEVAVDFD</sequence>
<evidence type="ECO:0000256" key="1">
    <source>
        <dbReference type="SAM" id="Phobius"/>
    </source>
</evidence>
<protein>
    <recommendedName>
        <fullName evidence="2">DUF7308 domain-containing protein</fullName>
    </recommendedName>
</protein>
<dbReference type="Proteomes" id="UP000289691">
    <property type="component" value="Unassembled WGS sequence"/>
</dbReference>
<dbReference type="OrthoDB" id="148042at2157"/>
<feature type="domain" description="DUF7308" evidence="2">
    <location>
        <begin position="282"/>
        <end position="501"/>
    </location>
</feature>
<keyword evidence="1" id="KW-0812">Transmembrane</keyword>
<gene>
    <name evidence="3" type="ORF">EAF64_11280</name>
</gene>
<dbReference type="EMBL" id="RDFA01000003">
    <property type="protein sequence ID" value="RXK49482.1"/>
    <property type="molecule type" value="Genomic_DNA"/>
</dbReference>
<reference evidence="3 4" key="1">
    <citation type="submission" date="2019-01" db="EMBL/GenBank/DDBJ databases">
        <title>Halorientalis sp. F13-25 a new haloarchaeum isolated from hypersaline water.</title>
        <authorList>
            <person name="Ana D.-V."/>
            <person name="Cristina S.-P."/>
            <person name="Antonio V."/>
        </authorList>
    </citation>
    <scope>NUCLEOTIDE SEQUENCE [LARGE SCALE GENOMIC DNA]</scope>
    <source>
        <strain evidence="3 4">F13-25</strain>
    </source>
</reference>
<dbReference type="Pfam" id="PF23985">
    <property type="entry name" value="DUF7308"/>
    <property type="match status" value="1"/>
</dbReference>
<dbReference type="AlphaFoldDB" id="A0A498L5B8"/>
<dbReference type="RefSeq" id="WP_129069078.1">
    <property type="nucleotide sequence ID" value="NZ_RDFA01000003.1"/>
</dbReference>
<keyword evidence="1" id="KW-1133">Transmembrane helix</keyword>
<proteinExistence type="predicted"/>
<organism evidence="3 4">
    <name type="scientific">Halorientalis pallida</name>
    <dbReference type="NCBI Taxonomy" id="2479928"/>
    <lineage>
        <taxon>Archaea</taxon>
        <taxon>Methanobacteriati</taxon>
        <taxon>Methanobacteriota</taxon>
        <taxon>Stenosarchaea group</taxon>
        <taxon>Halobacteria</taxon>
        <taxon>Halobacteriales</taxon>
        <taxon>Haloarculaceae</taxon>
        <taxon>Halorientalis</taxon>
    </lineage>
</organism>
<evidence type="ECO:0000313" key="4">
    <source>
        <dbReference type="Proteomes" id="UP000289691"/>
    </source>
</evidence>
<evidence type="ECO:0000259" key="2">
    <source>
        <dbReference type="Pfam" id="PF23985"/>
    </source>
</evidence>
<feature type="transmembrane region" description="Helical" evidence="1">
    <location>
        <begin position="20"/>
        <end position="41"/>
    </location>
</feature>
<comment type="caution">
    <text evidence="3">The sequence shown here is derived from an EMBL/GenBank/DDBJ whole genome shotgun (WGS) entry which is preliminary data.</text>
</comment>
<name>A0A498L5B8_9EURY</name>